<gene>
    <name evidence="3" type="ORF">ACCI49_00500</name>
</gene>
<feature type="region of interest" description="Disordered" evidence="2">
    <location>
        <begin position="330"/>
        <end position="349"/>
    </location>
</feature>
<evidence type="ECO:0008006" key="5">
    <source>
        <dbReference type="Google" id="ProtNLM"/>
    </source>
</evidence>
<evidence type="ECO:0000313" key="3">
    <source>
        <dbReference type="EMBL" id="MFA0809382.1"/>
    </source>
</evidence>
<dbReference type="InterPro" id="IPR011010">
    <property type="entry name" value="DNA_brk_join_enz"/>
</dbReference>
<dbReference type="Proteomes" id="UP001569428">
    <property type="component" value="Unassembled WGS sequence"/>
</dbReference>
<proteinExistence type="predicted"/>
<name>A0ABV4NTU4_9GAMM</name>
<dbReference type="EMBL" id="JBGMEK010000001">
    <property type="protein sequence ID" value="MFA0809382.1"/>
    <property type="molecule type" value="Genomic_DNA"/>
</dbReference>
<dbReference type="InterPro" id="IPR013762">
    <property type="entry name" value="Integrase-like_cat_sf"/>
</dbReference>
<protein>
    <recommendedName>
        <fullName evidence="5">Phage integrase family protein</fullName>
    </recommendedName>
</protein>
<dbReference type="RefSeq" id="WP_371837003.1">
    <property type="nucleotide sequence ID" value="NZ_JBGMEK010000001.1"/>
</dbReference>
<evidence type="ECO:0000256" key="2">
    <source>
        <dbReference type="SAM" id="MobiDB-lite"/>
    </source>
</evidence>
<reference evidence="3 4" key="1">
    <citation type="submission" date="2024-08" db="EMBL/GenBank/DDBJ databases">
        <authorList>
            <person name="Ishaq N."/>
        </authorList>
    </citation>
    <scope>NUCLEOTIDE SEQUENCE [LARGE SCALE GENOMIC DNA]</scope>
    <source>
        <strain evidence="3 4">DSM 18651</strain>
    </source>
</reference>
<sequence>MPLVNDGITVSKIDATKSDYLVRAKQLLQRFQSSQKVHKSSLPDFVDWLISLKPEISSSTWRQYKASTIWFLELKKEVELLEILKNISSDGCRDIREVPIQKRNTSSRKKKSVTEREEEMIVKYLSSTASTSFWAKPTLSLFKAILATGLRPEELKNSFLINENESQGNYEFKALPVLKVKNAKHTNGRSHGEFRHLLLNHLDEIDLLYIRIALQYANPHSPQGWSKPSGKKATNWHEYYTHLRGHFYRVTSKIFPTASRRVTFYSCRHQFIANLKKAKYSRDEIAAIVGHATDDTATVHYGRAKFGRTRKGLPGALPDEVNRIRQVYQDPPSLGSSAALNRNKERLRH</sequence>
<organism evidence="3 4">
    <name type="scientific">Microbulbifer epialgicus</name>
    <dbReference type="NCBI Taxonomy" id="393907"/>
    <lineage>
        <taxon>Bacteria</taxon>
        <taxon>Pseudomonadati</taxon>
        <taxon>Pseudomonadota</taxon>
        <taxon>Gammaproteobacteria</taxon>
        <taxon>Cellvibrionales</taxon>
        <taxon>Microbulbiferaceae</taxon>
        <taxon>Microbulbifer</taxon>
    </lineage>
</organism>
<keyword evidence="4" id="KW-1185">Reference proteome</keyword>
<dbReference type="Gene3D" id="1.10.443.10">
    <property type="entry name" value="Intergrase catalytic core"/>
    <property type="match status" value="1"/>
</dbReference>
<accession>A0ABV4NTU4</accession>
<dbReference type="SUPFAM" id="SSF56349">
    <property type="entry name" value="DNA breaking-rejoining enzymes"/>
    <property type="match status" value="1"/>
</dbReference>
<evidence type="ECO:0000313" key="4">
    <source>
        <dbReference type="Proteomes" id="UP001569428"/>
    </source>
</evidence>
<evidence type="ECO:0000256" key="1">
    <source>
        <dbReference type="ARBA" id="ARBA00023172"/>
    </source>
</evidence>
<keyword evidence="1" id="KW-0233">DNA recombination</keyword>
<comment type="caution">
    <text evidence="3">The sequence shown here is derived from an EMBL/GenBank/DDBJ whole genome shotgun (WGS) entry which is preliminary data.</text>
</comment>